<dbReference type="EMBL" id="CAJNYT010004751">
    <property type="protein sequence ID" value="CAF3686856.1"/>
    <property type="molecule type" value="Genomic_DNA"/>
</dbReference>
<feature type="domain" description="HAT C-terminal dimerisation" evidence="2">
    <location>
        <begin position="21"/>
        <end position="80"/>
    </location>
</feature>
<protein>
    <recommendedName>
        <fullName evidence="2">HAT C-terminal dimerisation domain-containing protein</fullName>
    </recommendedName>
</protein>
<reference evidence="3" key="1">
    <citation type="submission" date="2021-02" db="EMBL/GenBank/DDBJ databases">
        <authorList>
            <person name="Nowell W R."/>
        </authorList>
    </citation>
    <scope>NUCLEOTIDE SEQUENCE</scope>
</reference>
<dbReference type="SUPFAM" id="SSF53098">
    <property type="entry name" value="Ribonuclease H-like"/>
    <property type="match status" value="1"/>
</dbReference>
<gene>
    <name evidence="3" type="ORF">GRG538_LOCUS27414</name>
</gene>
<name>A0A818TPZ1_9BILA</name>
<evidence type="ECO:0000313" key="3">
    <source>
        <dbReference type="EMBL" id="CAF3686856.1"/>
    </source>
</evidence>
<organism evidence="3 4">
    <name type="scientific">Rotaria socialis</name>
    <dbReference type="NCBI Taxonomy" id="392032"/>
    <lineage>
        <taxon>Eukaryota</taxon>
        <taxon>Metazoa</taxon>
        <taxon>Spiralia</taxon>
        <taxon>Gnathifera</taxon>
        <taxon>Rotifera</taxon>
        <taxon>Eurotatoria</taxon>
        <taxon>Bdelloidea</taxon>
        <taxon>Philodinida</taxon>
        <taxon>Philodinidae</taxon>
        <taxon>Rotaria</taxon>
    </lineage>
</organism>
<accession>A0A818TPZ1</accession>
<comment type="caution">
    <text evidence="3">The sequence shown here is derived from an EMBL/GenBank/DDBJ whole genome shotgun (WGS) entry which is preliminary data.</text>
</comment>
<dbReference type="GO" id="GO:0046983">
    <property type="term" value="F:protein dimerization activity"/>
    <property type="evidence" value="ECO:0007669"/>
    <property type="project" value="InterPro"/>
</dbReference>
<evidence type="ECO:0000313" key="4">
    <source>
        <dbReference type="Proteomes" id="UP000663872"/>
    </source>
</evidence>
<dbReference type="InterPro" id="IPR008906">
    <property type="entry name" value="HATC_C_dom"/>
</dbReference>
<evidence type="ECO:0000259" key="2">
    <source>
        <dbReference type="Pfam" id="PF05699"/>
    </source>
</evidence>
<evidence type="ECO:0000256" key="1">
    <source>
        <dbReference type="SAM" id="MobiDB-lite"/>
    </source>
</evidence>
<feature type="region of interest" description="Disordered" evidence="1">
    <location>
        <begin position="1"/>
        <end position="23"/>
    </location>
</feature>
<dbReference type="InterPro" id="IPR012337">
    <property type="entry name" value="RNaseH-like_sf"/>
</dbReference>
<feature type="compositionally biased region" description="Basic and acidic residues" evidence="1">
    <location>
        <begin position="1"/>
        <end position="15"/>
    </location>
</feature>
<dbReference type="Proteomes" id="UP000663872">
    <property type="component" value="Unassembled WGS sequence"/>
</dbReference>
<dbReference type="AlphaFoldDB" id="A0A818TPZ1"/>
<dbReference type="Pfam" id="PF05699">
    <property type="entry name" value="Dimer_Tnp_hAT"/>
    <property type="match status" value="1"/>
</dbReference>
<proteinExistence type="predicted"/>
<sequence length="101" mass="11378">MRSVDRLTEPTDRPKPKSVRLETFQKLGRTYPPLSKVAARIFSVPASSVAIEREFSLAGNLITQKRAKLSPDVVNDIVFNHSFKVHQQGLDNTDSDTLELR</sequence>